<evidence type="ECO:0000256" key="3">
    <source>
        <dbReference type="ARBA" id="ARBA00022741"/>
    </source>
</evidence>
<dbReference type="InterPro" id="IPR002646">
    <property type="entry name" value="PolA_pol_head_dom"/>
</dbReference>
<dbReference type="Gene3D" id="3.30.460.10">
    <property type="entry name" value="Beta Polymerase, domain 2"/>
    <property type="match status" value="1"/>
</dbReference>
<evidence type="ECO:0000259" key="6">
    <source>
        <dbReference type="Pfam" id="PF01743"/>
    </source>
</evidence>
<dbReference type="GO" id="GO:0001680">
    <property type="term" value="P:tRNA 3'-terminal CCA addition"/>
    <property type="evidence" value="ECO:0007669"/>
    <property type="project" value="TreeGrafter"/>
</dbReference>
<dbReference type="InterPro" id="IPR032828">
    <property type="entry name" value="PolyA_RNA-bd"/>
</dbReference>
<comment type="caution">
    <text evidence="8">The sequence shown here is derived from an EMBL/GenBank/DDBJ whole genome shotgun (WGS) entry which is preliminary data.</text>
</comment>
<keyword evidence="9" id="KW-1185">Reference proteome</keyword>
<dbReference type="Gene3D" id="1.10.3090.10">
    <property type="entry name" value="cca-adding enzyme, domain 2"/>
    <property type="match status" value="1"/>
</dbReference>
<keyword evidence="4 5" id="KW-0694">RNA-binding</keyword>
<accession>A0A8H7DVY8</accession>
<evidence type="ECO:0000313" key="9">
    <source>
        <dbReference type="Proteomes" id="UP000623687"/>
    </source>
</evidence>
<dbReference type="FunFam" id="3.30.460.10:FF:000019">
    <property type="entry name" value="tRNA nucleotidyltransferase cca2"/>
    <property type="match status" value="1"/>
</dbReference>
<feature type="domain" description="tRNA nucleotidyltransferase/poly(A) polymerase RNA and SrmB- binding" evidence="7">
    <location>
        <begin position="220"/>
        <end position="281"/>
    </location>
</feature>
<dbReference type="GeneID" id="59373864"/>
<dbReference type="InterPro" id="IPR043519">
    <property type="entry name" value="NT_sf"/>
</dbReference>
<dbReference type="VEuPathDB" id="FungiDB:PC9H_004046"/>
<sequence length="556" mass="62143">MSLLSRNSYPVKPPEHLQVILTDIEEQICVLVDGCTKHLKTEEGIETTCRIAGGWVRDKLLGAESNDIDIALSDMMGEPFAEHLVNFARTQGVVASEVAKIEKNPDQSKHLETATFRILDRSIDVVNLRSEEYTGDSRIPNQVTFGTPLQDALRRDITINALFYNIHTRLVEDFTEKARPYWGIHDLKNGIVRTPLPPRETFLDDPLRVIRCVRFASRFDFAMEPELETAVKDPLIQAALRTKVSRERVGEELTKMVKGRNPRHAIQLLHDLSLFASVFSVLPNEISSALSSPVQDNASGLKAAVLLDTLLHPSPSKLPSVHPTMLSTSEDASCTARLFLAAALTPYKGITYSDRKKKPHPAVEAAIRESLKLGTQNHFLDGIPALFAAAEILRLPRLDDDRFTLPSDRVAIGLRLRDKVVHNPNTGSHWTSSLLFSLVQDLLPHYDLENDILDVNRASEIIAIYNCFVDRVLELKLQDAVDARPILDGREVSAALGAQRAGPWLGQVLTQVVEWQLGHPHQTKDDCVAWLRTQKAEGRVQINQPSEPVTKKLRTK</sequence>
<keyword evidence="2 5" id="KW-0808">Transferase</keyword>
<dbReference type="OrthoDB" id="445712at2759"/>
<evidence type="ECO:0000259" key="7">
    <source>
        <dbReference type="Pfam" id="PF12627"/>
    </source>
</evidence>
<dbReference type="Proteomes" id="UP000623687">
    <property type="component" value="Unassembled WGS sequence"/>
</dbReference>
<dbReference type="SUPFAM" id="SSF81301">
    <property type="entry name" value="Nucleotidyltransferase"/>
    <property type="match status" value="1"/>
</dbReference>
<evidence type="ECO:0000313" key="8">
    <source>
        <dbReference type="EMBL" id="KAF7437210.1"/>
    </source>
</evidence>
<gene>
    <name evidence="8" type="primary">CCA1</name>
    <name evidence="8" type="ORF">PC9H_004046</name>
</gene>
<evidence type="ECO:0000256" key="2">
    <source>
        <dbReference type="ARBA" id="ARBA00022679"/>
    </source>
</evidence>
<dbReference type="SUPFAM" id="SSF81891">
    <property type="entry name" value="Poly A polymerase C-terminal region-like"/>
    <property type="match status" value="1"/>
</dbReference>
<evidence type="ECO:0000256" key="1">
    <source>
        <dbReference type="ARBA" id="ARBA00007265"/>
    </source>
</evidence>
<dbReference type="Pfam" id="PF01743">
    <property type="entry name" value="PolyA_pol"/>
    <property type="match status" value="1"/>
</dbReference>
<evidence type="ECO:0000256" key="4">
    <source>
        <dbReference type="ARBA" id="ARBA00022884"/>
    </source>
</evidence>
<dbReference type="GO" id="GO:0005739">
    <property type="term" value="C:mitochondrion"/>
    <property type="evidence" value="ECO:0007669"/>
    <property type="project" value="UniProtKB-ARBA"/>
</dbReference>
<dbReference type="GO" id="GO:0052929">
    <property type="term" value="F:ATP:3'-cytidine-cytidine-tRNA adenylyltransferase activity"/>
    <property type="evidence" value="ECO:0007669"/>
    <property type="project" value="TreeGrafter"/>
</dbReference>
<dbReference type="GO" id="GO:0003723">
    <property type="term" value="F:RNA binding"/>
    <property type="evidence" value="ECO:0007669"/>
    <property type="project" value="UniProtKB-KW"/>
</dbReference>
<protein>
    <submittedName>
        <fullName evidence="8">CCA tRNA nucleotidyltransferase, mitochondrial</fullName>
    </submittedName>
</protein>
<dbReference type="CDD" id="cd05398">
    <property type="entry name" value="NT_ClassII-CCAase"/>
    <property type="match status" value="1"/>
</dbReference>
<keyword evidence="3" id="KW-0547">Nucleotide-binding</keyword>
<name>A0A8H7DVY8_PLEOS</name>
<evidence type="ECO:0000256" key="5">
    <source>
        <dbReference type="RuleBase" id="RU003953"/>
    </source>
</evidence>
<dbReference type="GO" id="GO:0052927">
    <property type="term" value="F:CC tRNA cytidylyltransferase activity"/>
    <property type="evidence" value="ECO:0007669"/>
    <property type="project" value="TreeGrafter"/>
</dbReference>
<proteinExistence type="inferred from homology"/>
<dbReference type="PANTHER" id="PTHR13734:SF5">
    <property type="entry name" value="CCA TRNA NUCLEOTIDYLTRANSFERASE, MITOCHONDRIAL"/>
    <property type="match status" value="1"/>
</dbReference>
<dbReference type="EMBL" id="JACETU010000002">
    <property type="protein sequence ID" value="KAF7437210.1"/>
    <property type="molecule type" value="Genomic_DNA"/>
</dbReference>
<dbReference type="GO" id="GO:0000166">
    <property type="term" value="F:nucleotide binding"/>
    <property type="evidence" value="ECO:0007669"/>
    <property type="project" value="UniProtKB-KW"/>
</dbReference>
<reference evidence="8" key="1">
    <citation type="submission" date="2019-07" db="EMBL/GenBank/DDBJ databases">
        <authorList>
            <person name="Palmer J.M."/>
        </authorList>
    </citation>
    <scope>NUCLEOTIDE SEQUENCE</scope>
    <source>
        <strain evidence="8">PC9</strain>
    </source>
</reference>
<dbReference type="RefSeq" id="XP_036635109.1">
    <property type="nucleotide sequence ID" value="XM_036773636.1"/>
</dbReference>
<dbReference type="AlphaFoldDB" id="A0A8H7DVY8"/>
<dbReference type="PANTHER" id="PTHR13734">
    <property type="entry name" value="TRNA-NUCLEOTIDYLTRANSFERASE"/>
    <property type="match status" value="1"/>
</dbReference>
<organism evidence="8 9">
    <name type="scientific">Pleurotus ostreatus</name>
    <name type="common">Oyster mushroom</name>
    <name type="synonym">White-rot fungus</name>
    <dbReference type="NCBI Taxonomy" id="5322"/>
    <lineage>
        <taxon>Eukaryota</taxon>
        <taxon>Fungi</taxon>
        <taxon>Dikarya</taxon>
        <taxon>Basidiomycota</taxon>
        <taxon>Agaricomycotina</taxon>
        <taxon>Agaricomycetes</taxon>
        <taxon>Agaricomycetidae</taxon>
        <taxon>Agaricales</taxon>
        <taxon>Pleurotineae</taxon>
        <taxon>Pleurotaceae</taxon>
        <taxon>Pleurotus</taxon>
    </lineage>
</organism>
<dbReference type="Pfam" id="PF12627">
    <property type="entry name" value="PolyA_pol_RNAbd"/>
    <property type="match status" value="1"/>
</dbReference>
<comment type="similarity">
    <text evidence="1 5">Belongs to the tRNA nucleotidyltransferase/poly(A) polymerase family.</text>
</comment>
<feature type="domain" description="Poly A polymerase head" evidence="6">
    <location>
        <begin position="49"/>
        <end position="193"/>
    </location>
</feature>